<dbReference type="InterPro" id="IPR011990">
    <property type="entry name" value="TPR-like_helical_dom_sf"/>
</dbReference>
<dbReference type="Proteomes" id="UP000037136">
    <property type="component" value="Unassembled WGS sequence"/>
</dbReference>
<keyword evidence="2" id="KW-1185">Reference proteome</keyword>
<accession>A0A2A9P875</accession>
<dbReference type="AlphaFoldDB" id="A0A2A9P875"/>
<name>A0A2A9P875_OPHUN</name>
<evidence type="ECO:0000313" key="2">
    <source>
        <dbReference type="Proteomes" id="UP000037136"/>
    </source>
</evidence>
<sequence>MADSSSWAALFKEPPREVRPPQYEPGWLEIMNWRGLILDRVRLPSPSELTDAWRNLMKSKLERRLPLNSTQALQCLRLLEYLFFSGKRPTFPEKLPSPPDLDLARRLLLEIEPGERSQEHIDFARRLHDACFAVAGRRHRIYIWGSLVRALSRYGCAEEAGNMLSPRFHDPDYVAQATFFDEKDGLVQAVARGLARERKHASLNRFCERASRAKQAHGAVLQSIMTCFLAQGDNEFEMKRWFNRDTGQPCIRPEAFRAMASWARHHGLHEWANLRFLTLSESRPGKKYWDVILQARLLAGESVDTIDDLISHMEDGEEKRMIQPDEDTLNGLLGVAVELRDSKLGEQIMDLGASKGIKPNGETCLIVLQLRLDTNDLDAAKGAYQQVKYSEAWRDESKLELLDRYRQLVNRYLLLLSAQPSPDFELMSSLLEVVDEDQVPLTPETVAALCLRYLENDQQMDVVDLLSGQSFLFSEAQREIVQQSLITFCLDAGTSTARAWDAYQLLNQFFQEMSLERRTKLMLSFFDRKRPDMACLVFANMRQHRSLSFHPKPKTYVACLEGFARHPDPKGLGMVHNMLKMDTTLQPKTMLNTAMMLAYTGCGKPRIALEFWDHITQSPGGPSYASLEAVFWALEKMPNGSAQAAEIWARTKQMDLDVPPRVYVAYVGAISGSGRVEEVKSLLKGMASAVRSEPGAMALAVAHNALPGRDLQEDFRKWAKSEYAETWSELDKVGRRLDEHHLCQIKVDRGMKA</sequence>
<dbReference type="OrthoDB" id="185373at2759"/>
<proteinExistence type="predicted"/>
<dbReference type="EMBL" id="LAZP02000466">
    <property type="protein sequence ID" value="PFH57036.1"/>
    <property type="molecule type" value="Genomic_DNA"/>
</dbReference>
<organism evidence="1 2">
    <name type="scientific">Ophiocordyceps unilateralis</name>
    <name type="common">Zombie-ant fungus</name>
    <name type="synonym">Torrubia unilateralis</name>
    <dbReference type="NCBI Taxonomy" id="268505"/>
    <lineage>
        <taxon>Eukaryota</taxon>
        <taxon>Fungi</taxon>
        <taxon>Dikarya</taxon>
        <taxon>Ascomycota</taxon>
        <taxon>Pezizomycotina</taxon>
        <taxon>Sordariomycetes</taxon>
        <taxon>Hypocreomycetidae</taxon>
        <taxon>Hypocreales</taxon>
        <taxon>Ophiocordycipitaceae</taxon>
        <taxon>Ophiocordyceps</taxon>
    </lineage>
</organism>
<dbReference type="STRING" id="268505.A0A2A9P875"/>
<protein>
    <recommendedName>
        <fullName evidence="3">Complex I intermediate-associated protein 84, mitochondrial</fullName>
    </recommendedName>
</protein>
<evidence type="ECO:0000313" key="1">
    <source>
        <dbReference type="EMBL" id="PFH57036.1"/>
    </source>
</evidence>
<evidence type="ECO:0008006" key="3">
    <source>
        <dbReference type="Google" id="ProtNLM"/>
    </source>
</evidence>
<reference evidence="1 2" key="2">
    <citation type="journal article" date="2017" name="Sci. Rep.">
        <title>Ant-infecting Ophiocordyceps genomes reveal a high diversity of potential behavioral manipulation genes and a possible major role for enterotoxins.</title>
        <authorList>
            <person name="de Bekker C."/>
            <person name="Ohm R.A."/>
            <person name="Evans H.C."/>
            <person name="Brachmann A."/>
            <person name="Hughes D.P."/>
        </authorList>
    </citation>
    <scope>NUCLEOTIDE SEQUENCE [LARGE SCALE GENOMIC DNA]</scope>
    <source>
        <strain evidence="1 2">SC16a</strain>
    </source>
</reference>
<dbReference type="Gene3D" id="1.25.40.10">
    <property type="entry name" value="Tetratricopeptide repeat domain"/>
    <property type="match status" value="1"/>
</dbReference>
<reference evidence="1 2" key="1">
    <citation type="journal article" date="2015" name="BMC Genomics">
        <title>Gene expression during zombie ant biting behavior reflects the complexity underlying fungal parasitic behavioral manipulation.</title>
        <authorList>
            <person name="de Bekker C."/>
            <person name="Ohm R.A."/>
            <person name="Loreto R.G."/>
            <person name="Sebastian A."/>
            <person name="Albert I."/>
            <person name="Merrow M."/>
            <person name="Brachmann A."/>
            <person name="Hughes D.P."/>
        </authorList>
    </citation>
    <scope>NUCLEOTIDE SEQUENCE [LARGE SCALE GENOMIC DNA]</scope>
    <source>
        <strain evidence="1 2">SC16a</strain>
    </source>
</reference>
<gene>
    <name evidence="1" type="ORF">XA68_15595</name>
</gene>
<comment type="caution">
    <text evidence="1">The sequence shown here is derived from an EMBL/GenBank/DDBJ whole genome shotgun (WGS) entry which is preliminary data.</text>
</comment>